<organism evidence="3 4">
    <name type="scientific">Flexivirga alba</name>
    <dbReference type="NCBI Taxonomy" id="702742"/>
    <lineage>
        <taxon>Bacteria</taxon>
        <taxon>Bacillati</taxon>
        <taxon>Actinomycetota</taxon>
        <taxon>Actinomycetes</taxon>
        <taxon>Micrococcales</taxon>
        <taxon>Dermacoccaceae</taxon>
        <taxon>Flexivirga</taxon>
    </lineage>
</organism>
<feature type="domain" description="Acyl-CoA thioesterase-like N-terminal HotDog" evidence="1">
    <location>
        <begin position="34"/>
        <end position="114"/>
    </location>
</feature>
<dbReference type="RefSeq" id="WP_382398607.1">
    <property type="nucleotide sequence ID" value="NZ_JBHSWH010000001.1"/>
</dbReference>
<dbReference type="InterPro" id="IPR029069">
    <property type="entry name" value="HotDog_dom_sf"/>
</dbReference>
<keyword evidence="4" id="KW-1185">Reference proteome</keyword>
<protein>
    <submittedName>
        <fullName evidence="3">Thioesterase family protein</fullName>
    </submittedName>
</protein>
<gene>
    <name evidence="3" type="ORF">ACFQDH_03780</name>
</gene>
<feature type="domain" description="Acyl-CoA thioesterase-like C-terminal" evidence="2">
    <location>
        <begin position="148"/>
        <end position="263"/>
    </location>
</feature>
<dbReference type="SUPFAM" id="SSF54637">
    <property type="entry name" value="Thioesterase/thiol ester dehydrase-isomerase"/>
    <property type="match status" value="1"/>
</dbReference>
<accession>A0ABW2AC03</accession>
<evidence type="ECO:0000313" key="3">
    <source>
        <dbReference type="EMBL" id="MFC6704407.1"/>
    </source>
</evidence>
<evidence type="ECO:0000259" key="2">
    <source>
        <dbReference type="Pfam" id="PF20789"/>
    </source>
</evidence>
<dbReference type="Pfam" id="PF13622">
    <property type="entry name" value="4HBT_3"/>
    <property type="match status" value="1"/>
</dbReference>
<dbReference type="InterPro" id="IPR049449">
    <property type="entry name" value="TesB_ACOT8-like_N"/>
</dbReference>
<dbReference type="EMBL" id="JBHSWH010000001">
    <property type="protein sequence ID" value="MFC6704407.1"/>
    <property type="molecule type" value="Genomic_DNA"/>
</dbReference>
<reference evidence="4" key="1">
    <citation type="journal article" date="2019" name="Int. J. Syst. Evol. Microbiol.">
        <title>The Global Catalogue of Microorganisms (GCM) 10K type strain sequencing project: providing services to taxonomists for standard genome sequencing and annotation.</title>
        <authorList>
            <consortium name="The Broad Institute Genomics Platform"/>
            <consortium name="The Broad Institute Genome Sequencing Center for Infectious Disease"/>
            <person name="Wu L."/>
            <person name="Ma J."/>
        </authorList>
    </citation>
    <scope>NUCLEOTIDE SEQUENCE [LARGE SCALE GENOMIC DNA]</scope>
    <source>
        <strain evidence="4">CCUG 58127</strain>
    </source>
</reference>
<evidence type="ECO:0000259" key="1">
    <source>
        <dbReference type="Pfam" id="PF13622"/>
    </source>
</evidence>
<comment type="caution">
    <text evidence="3">The sequence shown here is derived from an EMBL/GenBank/DDBJ whole genome shotgun (WGS) entry which is preliminary data.</text>
</comment>
<evidence type="ECO:0000313" key="4">
    <source>
        <dbReference type="Proteomes" id="UP001596298"/>
    </source>
</evidence>
<dbReference type="InterPro" id="IPR042171">
    <property type="entry name" value="Acyl-CoA_hotdog"/>
</dbReference>
<proteinExistence type="predicted"/>
<name>A0ABW2AC03_9MICO</name>
<dbReference type="Pfam" id="PF20789">
    <property type="entry name" value="4HBT_3C"/>
    <property type="match status" value="1"/>
</dbReference>
<dbReference type="InterPro" id="IPR049450">
    <property type="entry name" value="ACOT8-like_C"/>
</dbReference>
<dbReference type="Gene3D" id="2.40.160.210">
    <property type="entry name" value="Acyl-CoA thioesterase, double hotdog domain"/>
    <property type="match status" value="1"/>
</dbReference>
<sequence length="280" mass="30700">MTDLNAAADNATPLAYYVPVREGVYQPTIHVQGAWQETEQHMAPISGLITHELAMHDRRDDMQLGRICFEILGMIPLQESTIHVETIRPGRTIELLEATLTIGGRTIIRARAWRLAVADMREVAGNELPAMPGPAGSEKLDGSLEWPGGYIRSLQLQAIPGGREGRRQVWIRTDCKLIDGVEAAPIAAYTMLVDTANGIATRVRPTELMFPNVDLTLHFVREPDPTLIGLDTSVTFGPTGLGLTSSVLNDVHGPVGRVEQCLTVRHFPTRQDPDATQSSR</sequence>
<dbReference type="Proteomes" id="UP001596298">
    <property type="component" value="Unassembled WGS sequence"/>
</dbReference>